<evidence type="ECO:0000313" key="1">
    <source>
        <dbReference type="EMBL" id="QUC07671.1"/>
    </source>
</evidence>
<sequence length="47" mass="4911">MASSTVLGDFLRARRAGLTPEAVGITTSFGMRRVPGQPRGRAAHLGS</sequence>
<accession>A0ABX7Y3W5</accession>
<organism evidence="1 2">
    <name type="scientific">Arachnia rubra</name>
    <dbReference type="NCBI Taxonomy" id="1547448"/>
    <lineage>
        <taxon>Bacteria</taxon>
        <taxon>Bacillati</taxon>
        <taxon>Actinomycetota</taxon>
        <taxon>Actinomycetes</taxon>
        <taxon>Propionibacteriales</taxon>
        <taxon>Propionibacteriaceae</taxon>
        <taxon>Arachnia</taxon>
    </lineage>
</organism>
<dbReference type="Proteomes" id="UP000678513">
    <property type="component" value="Chromosome"/>
</dbReference>
<keyword evidence="2" id="KW-1185">Reference proteome</keyword>
<gene>
    <name evidence="1" type="ORF">J5A65_12165</name>
</gene>
<name>A0ABX7Y3W5_9ACTN</name>
<reference evidence="1 2" key="1">
    <citation type="submission" date="2021-03" db="EMBL/GenBank/DDBJ databases">
        <title>Human Oral Microbial Genomes.</title>
        <authorList>
            <person name="Johnston C.D."/>
            <person name="Chen T."/>
            <person name="Dewhirst F.E."/>
        </authorList>
    </citation>
    <scope>NUCLEOTIDE SEQUENCE [LARGE SCALE GENOMIC DNA]</scope>
    <source>
        <strain evidence="1 2">DSMZ 100122</strain>
    </source>
</reference>
<protein>
    <submittedName>
        <fullName evidence="1">Uncharacterized protein</fullName>
    </submittedName>
</protein>
<dbReference type="EMBL" id="CP072384">
    <property type="protein sequence ID" value="QUC07671.1"/>
    <property type="molecule type" value="Genomic_DNA"/>
</dbReference>
<evidence type="ECO:0000313" key="2">
    <source>
        <dbReference type="Proteomes" id="UP000678513"/>
    </source>
</evidence>
<proteinExistence type="predicted"/>
<dbReference type="RefSeq" id="WP_212322340.1">
    <property type="nucleotide sequence ID" value="NZ_AP024463.1"/>
</dbReference>